<sequence>MKSNNNEKVQTQKLSDFSIDHILNHAGSRKIQTSDTLEQKFNFMQRFENNTFSHNGPVFDWLYYTRYHPPRLPRTGSNPLKQPVKRTPGRLPRVPFTPEQLKALESSYKKSMYLSSEEANMLAKQLDLSSIRVKIWFQNRRARDRRENRSDTQSPGQIENLNRSWNKVRD</sequence>
<evidence type="ECO:0000313" key="9">
    <source>
        <dbReference type="EMBL" id="SSX23083.1"/>
    </source>
</evidence>
<dbReference type="GO" id="GO:0005634">
    <property type="term" value="C:nucleus"/>
    <property type="evidence" value="ECO:0007669"/>
    <property type="project" value="UniProtKB-SubCell"/>
</dbReference>
<dbReference type="InterPro" id="IPR009057">
    <property type="entry name" value="Homeodomain-like_sf"/>
</dbReference>
<name>A0A336M2H2_CULSO</name>
<dbReference type="PANTHER" id="PTHR24333">
    <property type="entry name" value="HOMEO BOX HB9 LIKE A-RELATED"/>
    <property type="match status" value="1"/>
</dbReference>
<dbReference type="InterPro" id="IPR017970">
    <property type="entry name" value="Homeobox_CS"/>
</dbReference>
<dbReference type="OMA" id="PFHPYAQ"/>
<dbReference type="SMART" id="SM00389">
    <property type="entry name" value="HOX"/>
    <property type="match status" value="1"/>
</dbReference>
<dbReference type="InterPro" id="IPR001356">
    <property type="entry name" value="HD"/>
</dbReference>
<organism evidence="9">
    <name type="scientific">Culicoides sonorensis</name>
    <name type="common">Biting midge</name>
    <dbReference type="NCBI Taxonomy" id="179676"/>
    <lineage>
        <taxon>Eukaryota</taxon>
        <taxon>Metazoa</taxon>
        <taxon>Ecdysozoa</taxon>
        <taxon>Arthropoda</taxon>
        <taxon>Hexapoda</taxon>
        <taxon>Insecta</taxon>
        <taxon>Pterygota</taxon>
        <taxon>Neoptera</taxon>
        <taxon>Endopterygota</taxon>
        <taxon>Diptera</taxon>
        <taxon>Nematocera</taxon>
        <taxon>Chironomoidea</taxon>
        <taxon>Ceratopogonidae</taxon>
        <taxon>Ceratopogoninae</taxon>
        <taxon>Culicoides</taxon>
        <taxon>Monoculicoides</taxon>
    </lineage>
</organism>
<feature type="region of interest" description="Disordered" evidence="7">
    <location>
        <begin position="73"/>
        <end position="94"/>
    </location>
</feature>
<dbReference type="Pfam" id="PF00046">
    <property type="entry name" value="Homeodomain"/>
    <property type="match status" value="1"/>
</dbReference>
<proteinExistence type="predicted"/>
<dbReference type="VEuPathDB" id="VectorBase:CSON008209"/>
<keyword evidence="3 5" id="KW-0371">Homeobox</keyword>
<gene>
    <name evidence="9" type="primary">CSON008209</name>
</gene>
<dbReference type="PROSITE" id="PS00027">
    <property type="entry name" value="HOMEOBOX_1"/>
    <property type="match status" value="1"/>
</dbReference>
<evidence type="ECO:0000256" key="6">
    <source>
        <dbReference type="RuleBase" id="RU000682"/>
    </source>
</evidence>
<evidence type="ECO:0000259" key="8">
    <source>
        <dbReference type="PROSITE" id="PS50071"/>
    </source>
</evidence>
<keyword evidence="4 5" id="KW-0539">Nucleus</keyword>
<dbReference type="SUPFAM" id="SSF46689">
    <property type="entry name" value="Homeodomain-like"/>
    <property type="match status" value="1"/>
</dbReference>
<evidence type="ECO:0000256" key="2">
    <source>
        <dbReference type="ARBA" id="ARBA00023125"/>
    </source>
</evidence>
<dbReference type="GO" id="GO:0003677">
    <property type="term" value="F:DNA binding"/>
    <property type="evidence" value="ECO:0007669"/>
    <property type="project" value="UniProtKB-UniRule"/>
</dbReference>
<evidence type="ECO:0000256" key="4">
    <source>
        <dbReference type="ARBA" id="ARBA00023242"/>
    </source>
</evidence>
<dbReference type="Gene3D" id="1.10.10.60">
    <property type="entry name" value="Homeodomain-like"/>
    <property type="match status" value="1"/>
</dbReference>
<comment type="subcellular location">
    <subcellularLocation>
        <location evidence="1 5 6">Nucleus</location>
    </subcellularLocation>
</comment>
<dbReference type="AlphaFoldDB" id="A0A336M2H2"/>
<dbReference type="GO" id="GO:0000981">
    <property type="term" value="F:DNA-binding transcription factor activity, RNA polymerase II-specific"/>
    <property type="evidence" value="ECO:0007669"/>
    <property type="project" value="InterPro"/>
</dbReference>
<feature type="domain" description="Homeobox" evidence="8">
    <location>
        <begin position="87"/>
        <end position="147"/>
    </location>
</feature>
<dbReference type="InterPro" id="IPR050848">
    <property type="entry name" value="Homeobox_TF"/>
</dbReference>
<evidence type="ECO:0000256" key="3">
    <source>
        <dbReference type="ARBA" id="ARBA00023155"/>
    </source>
</evidence>
<dbReference type="PROSITE" id="PS50071">
    <property type="entry name" value="HOMEOBOX_2"/>
    <property type="match status" value="1"/>
</dbReference>
<reference evidence="9" key="1">
    <citation type="submission" date="2018-07" db="EMBL/GenBank/DDBJ databases">
        <authorList>
            <person name="Quirk P.G."/>
            <person name="Krulwich T.A."/>
        </authorList>
    </citation>
    <scope>NUCLEOTIDE SEQUENCE</scope>
</reference>
<protein>
    <submittedName>
        <fullName evidence="9">CSON008209 protein</fullName>
    </submittedName>
</protein>
<accession>A0A336M2H2</accession>
<dbReference type="PANTHER" id="PTHR24333:SF5">
    <property type="entry name" value="VENT HOMEOBOX"/>
    <property type="match status" value="1"/>
</dbReference>
<feature type="DNA-binding region" description="Homeobox" evidence="5">
    <location>
        <begin position="89"/>
        <end position="148"/>
    </location>
</feature>
<keyword evidence="2 5" id="KW-0238">DNA-binding</keyword>
<evidence type="ECO:0000256" key="7">
    <source>
        <dbReference type="SAM" id="MobiDB-lite"/>
    </source>
</evidence>
<dbReference type="CDD" id="cd00086">
    <property type="entry name" value="homeodomain"/>
    <property type="match status" value="1"/>
</dbReference>
<feature type="region of interest" description="Disordered" evidence="7">
    <location>
        <begin position="142"/>
        <end position="170"/>
    </location>
</feature>
<evidence type="ECO:0000256" key="1">
    <source>
        <dbReference type="ARBA" id="ARBA00004123"/>
    </source>
</evidence>
<dbReference type="EMBL" id="UFQT01000309">
    <property type="protein sequence ID" value="SSX23083.1"/>
    <property type="molecule type" value="Genomic_DNA"/>
</dbReference>
<feature type="compositionally biased region" description="Polar residues" evidence="7">
    <location>
        <begin position="151"/>
        <end position="170"/>
    </location>
</feature>
<evidence type="ECO:0000256" key="5">
    <source>
        <dbReference type="PROSITE-ProRule" id="PRU00108"/>
    </source>
</evidence>